<dbReference type="NCBIfam" id="TIGR01139">
    <property type="entry name" value="cysK"/>
    <property type="match status" value="1"/>
</dbReference>
<sequence length="647" mass="69868">MERKGMAAFVSPPEHDGSRENIASNITQLIGWTPLVELKRVAEKDEVDVRLVAKLEYYQPLSSIKDRSALRMIEDAEEKGLITPGITTLVEATSGNLGIALAYIAAQKGYKFMAVVPDKASLERLIVLKCLGADIRLTDSKLGMQGAIDKMDWLKANIPNVHVLNQLSNPANPEAHFVSTGPEIWYDTAGKVDIFVCASGSGGTLSGTGRYLKSKNPCVKIICVEPAESPVISGGTQGPHGIQGTAPGIIPDNLDTSLIDEVVTVSTEEAMAHARRLAAEEGVLAGISSGANLAASLKVARRAENRGKMIVTIFPSGGERYLSTQLFSQQELQHHRPREAREMERRGIPAFVSFPPEEDGGRENIASDITQLIGWTPLVELKRVVEKEGVDVRLVAKLETYQPLSSVKDRTALRMIEDAEEKGLIMPGITTLVEPTSGNLGIALAYIAARKGYKFIAVMPDHYSLERRIILKCLGADIELTDTKLGIQGLIEKRDWLKENIPNVHVLDQFSNPANPEAHFMGTGPEIWNDTAGKIDIFICASGSGGTLSGAGRYFRSKKTSLKVICVEPAESPIISVGTSGPHDIQGTGPGFIPDNLDTSLIDEVVTVSTEEAMTHARRLAVEEGLLVGISSGANLAACLKINMRNR</sequence>
<dbReference type="AlphaFoldDB" id="A0A843UDW9"/>
<gene>
    <name evidence="11" type="ORF">Taro_011857</name>
</gene>
<evidence type="ECO:0000313" key="12">
    <source>
        <dbReference type="Proteomes" id="UP000652761"/>
    </source>
</evidence>
<feature type="non-terminal residue" evidence="11">
    <location>
        <position position="1"/>
    </location>
</feature>
<evidence type="ECO:0000313" key="11">
    <source>
        <dbReference type="EMBL" id="MQL79413.1"/>
    </source>
</evidence>
<dbReference type="SUPFAM" id="SSF53686">
    <property type="entry name" value="Tryptophan synthase beta subunit-like PLP-dependent enzymes"/>
    <property type="match status" value="2"/>
</dbReference>
<comment type="similarity">
    <text evidence="2">Belongs to the cysteine synthase/cystathionine beta-synthase family.</text>
</comment>
<dbReference type="Proteomes" id="UP000652761">
    <property type="component" value="Unassembled WGS sequence"/>
</dbReference>
<reference evidence="11" key="1">
    <citation type="submission" date="2017-07" db="EMBL/GenBank/DDBJ databases">
        <title>Taro Niue Genome Assembly and Annotation.</title>
        <authorList>
            <person name="Atibalentja N."/>
            <person name="Keating K."/>
            <person name="Fields C.J."/>
        </authorList>
    </citation>
    <scope>NUCLEOTIDE SEQUENCE</scope>
    <source>
        <strain evidence="11">Niue_2</strain>
        <tissue evidence="11">Leaf</tissue>
    </source>
</reference>
<dbReference type="EMBL" id="NMUH01000453">
    <property type="protein sequence ID" value="MQL79413.1"/>
    <property type="molecule type" value="Genomic_DNA"/>
</dbReference>
<feature type="modified residue" description="N6-(pyridoxal phosphate)lysine" evidence="9">
    <location>
        <position position="65"/>
    </location>
</feature>
<dbReference type="InterPro" id="IPR005856">
    <property type="entry name" value="Cys_synth"/>
</dbReference>
<evidence type="ECO:0000256" key="1">
    <source>
        <dbReference type="ARBA" id="ARBA00001933"/>
    </source>
</evidence>
<comment type="pathway">
    <text evidence="7">Amino-acid biosynthesis.</text>
</comment>
<comment type="caution">
    <text evidence="11">The sequence shown here is derived from an EMBL/GenBank/DDBJ whole genome shotgun (WGS) entry which is preliminary data.</text>
</comment>
<evidence type="ECO:0000259" key="10">
    <source>
        <dbReference type="Pfam" id="PF00291"/>
    </source>
</evidence>
<evidence type="ECO:0000256" key="2">
    <source>
        <dbReference type="ARBA" id="ARBA00007103"/>
    </source>
</evidence>
<accession>A0A843UDW9</accession>
<feature type="binding site" evidence="8">
    <location>
        <position position="96"/>
    </location>
    <ligand>
        <name>pyridoxal 5'-phosphate</name>
        <dbReference type="ChEBI" id="CHEBI:597326"/>
    </ligand>
</feature>
<dbReference type="Pfam" id="PF00291">
    <property type="entry name" value="PALP"/>
    <property type="match status" value="2"/>
</dbReference>
<feature type="domain" description="Tryptophan synthase beta chain-like PALP" evidence="10">
    <location>
        <begin position="26"/>
        <end position="315"/>
    </location>
</feature>
<evidence type="ECO:0000256" key="8">
    <source>
        <dbReference type="PIRSR" id="PIRSR605856-50"/>
    </source>
</evidence>
<dbReference type="OrthoDB" id="10259545at2759"/>
<dbReference type="GO" id="GO:0004124">
    <property type="term" value="F:cysteine synthase activity"/>
    <property type="evidence" value="ECO:0007669"/>
    <property type="project" value="InterPro"/>
</dbReference>
<keyword evidence="6" id="KW-0198">Cysteine biosynthesis</keyword>
<evidence type="ECO:0000256" key="9">
    <source>
        <dbReference type="PIRSR" id="PIRSR605856-51"/>
    </source>
</evidence>
<feature type="domain" description="Tryptophan synthase beta chain-like PALP" evidence="10">
    <location>
        <begin position="369"/>
        <end position="643"/>
    </location>
</feature>
<organism evidence="11 12">
    <name type="scientific">Colocasia esculenta</name>
    <name type="common">Wild taro</name>
    <name type="synonym">Arum esculentum</name>
    <dbReference type="NCBI Taxonomy" id="4460"/>
    <lineage>
        <taxon>Eukaryota</taxon>
        <taxon>Viridiplantae</taxon>
        <taxon>Streptophyta</taxon>
        <taxon>Embryophyta</taxon>
        <taxon>Tracheophyta</taxon>
        <taxon>Spermatophyta</taxon>
        <taxon>Magnoliopsida</taxon>
        <taxon>Liliopsida</taxon>
        <taxon>Araceae</taxon>
        <taxon>Aroideae</taxon>
        <taxon>Colocasieae</taxon>
        <taxon>Colocasia</taxon>
    </lineage>
</organism>
<evidence type="ECO:0000256" key="4">
    <source>
        <dbReference type="ARBA" id="ARBA00022679"/>
    </source>
</evidence>
<evidence type="ECO:0000256" key="6">
    <source>
        <dbReference type="ARBA" id="ARBA00023192"/>
    </source>
</evidence>
<evidence type="ECO:0000256" key="7">
    <source>
        <dbReference type="ARBA" id="ARBA00029440"/>
    </source>
</evidence>
<keyword evidence="4" id="KW-0808">Transferase</keyword>
<evidence type="ECO:0000256" key="3">
    <source>
        <dbReference type="ARBA" id="ARBA00022605"/>
    </source>
</evidence>
<dbReference type="FunFam" id="3.40.50.1100:FF:000006">
    <property type="entry name" value="Cysteine synthase"/>
    <property type="match status" value="2"/>
</dbReference>
<protein>
    <recommendedName>
        <fullName evidence="10">Tryptophan synthase beta chain-like PALP domain-containing protein</fullName>
    </recommendedName>
</protein>
<dbReference type="PANTHER" id="PTHR10314">
    <property type="entry name" value="CYSTATHIONINE BETA-SYNTHASE"/>
    <property type="match status" value="1"/>
</dbReference>
<evidence type="ECO:0000256" key="5">
    <source>
        <dbReference type="ARBA" id="ARBA00022898"/>
    </source>
</evidence>
<dbReference type="GO" id="GO:0006535">
    <property type="term" value="P:cysteine biosynthetic process from serine"/>
    <property type="evidence" value="ECO:0007669"/>
    <property type="project" value="InterPro"/>
</dbReference>
<dbReference type="InterPro" id="IPR005859">
    <property type="entry name" value="CysK"/>
</dbReference>
<feature type="binding site" evidence="8">
    <location>
        <begin position="200"/>
        <end position="204"/>
    </location>
    <ligand>
        <name>pyridoxal 5'-phosphate</name>
        <dbReference type="ChEBI" id="CHEBI:597326"/>
    </ligand>
</feature>
<proteinExistence type="inferred from homology"/>
<name>A0A843UDW9_COLES</name>
<dbReference type="InterPro" id="IPR050214">
    <property type="entry name" value="Cys_Synth/Cystath_Beta-Synth"/>
</dbReference>
<keyword evidence="12" id="KW-1185">Reference proteome</keyword>
<comment type="cofactor">
    <cofactor evidence="1 8">
        <name>pyridoxal 5'-phosphate</name>
        <dbReference type="ChEBI" id="CHEBI:597326"/>
    </cofactor>
</comment>
<dbReference type="Gene3D" id="3.40.50.1100">
    <property type="match status" value="4"/>
</dbReference>
<keyword evidence="3" id="KW-0028">Amino-acid biosynthesis</keyword>
<feature type="binding site" evidence="8">
    <location>
        <position position="288"/>
    </location>
    <ligand>
        <name>pyridoxal 5'-phosphate</name>
        <dbReference type="ChEBI" id="CHEBI:597326"/>
    </ligand>
</feature>
<dbReference type="InterPro" id="IPR036052">
    <property type="entry name" value="TrpB-like_PALP_sf"/>
</dbReference>
<keyword evidence="5 8" id="KW-0663">Pyridoxal phosphate</keyword>
<dbReference type="CDD" id="cd01561">
    <property type="entry name" value="CBS_like"/>
    <property type="match status" value="2"/>
</dbReference>
<dbReference type="NCBIfam" id="TIGR01136">
    <property type="entry name" value="cysKM"/>
    <property type="match status" value="2"/>
</dbReference>
<dbReference type="InterPro" id="IPR001926">
    <property type="entry name" value="TrpB-like_PALP"/>
</dbReference>